<reference evidence="1 2" key="1">
    <citation type="submission" date="2015-08" db="EMBL/GenBank/DDBJ databases">
        <authorList>
            <person name="Babu N.S."/>
            <person name="Beckwith C.J."/>
            <person name="Beseler K.G."/>
            <person name="Brison A."/>
            <person name="Carone J.V."/>
            <person name="Caskin T.P."/>
            <person name="Diamond M."/>
            <person name="Durham M.E."/>
            <person name="Foxe J.M."/>
            <person name="Go M."/>
            <person name="Henderson B.A."/>
            <person name="Jones I.B."/>
            <person name="McGettigan J.A."/>
            <person name="Micheletti S.J."/>
            <person name="Nasrallah M.E."/>
            <person name="Ortiz D."/>
            <person name="Piller C.R."/>
            <person name="Privatt S.R."/>
            <person name="Schneider S.L."/>
            <person name="Sharp S."/>
            <person name="Smith T.C."/>
            <person name="Stanton J.D."/>
            <person name="Ullery H.E."/>
            <person name="Wilson R.J."/>
            <person name="Serrano M.G."/>
            <person name="Buck G."/>
            <person name="Lee V."/>
            <person name="Wang Y."/>
            <person name="Carvalho R."/>
            <person name="Voegtly L."/>
            <person name="Shi R."/>
            <person name="Duckworth R."/>
            <person name="Johnson A."/>
            <person name="Loviza R."/>
            <person name="Walstead R."/>
            <person name="Shah Z."/>
            <person name="Kiflezghi M."/>
            <person name="Wade K."/>
            <person name="Ball S.L."/>
            <person name="Bradley K.W."/>
            <person name="Asai D.J."/>
            <person name="Bowman C.A."/>
            <person name="Russell D.A."/>
            <person name="Pope W.H."/>
            <person name="Jacobs-Sera D."/>
            <person name="Hendrix R.W."/>
            <person name="Hatfull G.F."/>
        </authorList>
    </citation>
    <scope>NUCLEOTIDE SEQUENCE [LARGE SCALE GENOMIC DNA]</scope>
</reference>
<dbReference type="Proteomes" id="UP000203261">
    <property type="component" value="Segment"/>
</dbReference>
<keyword evidence="2" id="KW-1185">Reference proteome</keyword>
<protein>
    <submittedName>
        <fullName evidence="1">Uncharacterized protein</fullName>
    </submittedName>
</protein>
<evidence type="ECO:0000313" key="1">
    <source>
        <dbReference type="EMBL" id="AMM44940.1"/>
    </source>
</evidence>
<name>A0A127AWC1_9CAUD</name>
<proteinExistence type="predicted"/>
<evidence type="ECO:0000313" key="2">
    <source>
        <dbReference type="Proteomes" id="UP000203261"/>
    </source>
</evidence>
<gene>
    <name evidence="1" type="ORF">SP15_142</name>
</gene>
<dbReference type="KEGG" id="vg:29125309"/>
<accession>A0A127AWC1</accession>
<dbReference type="GeneID" id="29125309"/>
<dbReference type="EMBL" id="KT624200">
    <property type="protein sequence ID" value="AMM44940.1"/>
    <property type="molecule type" value="Genomic_DNA"/>
</dbReference>
<dbReference type="RefSeq" id="YP_009302529.1">
    <property type="nucleotide sequence ID" value="NC_031245.1"/>
</dbReference>
<sequence length="104" mass="11761">MSNIESLAIDLLKQLDCPYDTDGTLKTRKANMLRVQACMRVSHGIESSNSELEGVINQLESDSVDMGVKGLRQYVKTMHSSVVANMNLHSKLIYKMVMEDNKRR</sequence>
<organism evidence="1 2">
    <name type="scientific">Bacillus phage SP-15</name>
    <dbReference type="NCBI Taxonomy" id="1792032"/>
    <lineage>
        <taxon>Viruses</taxon>
        <taxon>Duplodnaviria</taxon>
        <taxon>Heunggongvirae</taxon>
        <taxon>Uroviricota</taxon>
        <taxon>Caudoviricetes</taxon>
        <taxon>Thornevirus</taxon>
        <taxon>Thornevirus SP15</taxon>
    </lineage>
</organism>